<dbReference type="InterPro" id="IPR043502">
    <property type="entry name" value="DNA/RNA_pol_sf"/>
</dbReference>
<dbReference type="CDD" id="cd09274">
    <property type="entry name" value="RNase_HI_RT_Ty3"/>
    <property type="match status" value="1"/>
</dbReference>
<evidence type="ECO:0000259" key="14">
    <source>
        <dbReference type="PROSITE" id="PS50994"/>
    </source>
</evidence>
<name>A0ABR3LF73_9TELE</name>
<organism evidence="15 16">
    <name type="scientific">Cirrhinus molitorella</name>
    <name type="common">mud carp</name>
    <dbReference type="NCBI Taxonomy" id="172907"/>
    <lineage>
        <taxon>Eukaryota</taxon>
        <taxon>Metazoa</taxon>
        <taxon>Chordata</taxon>
        <taxon>Craniata</taxon>
        <taxon>Vertebrata</taxon>
        <taxon>Euteleostomi</taxon>
        <taxon>Actinopterygii</taxon>
        <taxon>Neopterygii</taxon>
        <taxon>Teleostei</taxon>
        <taxon>Ostariophysi</taxon>
        <taxon>Cypriniformes</taxon>
        <taxon>Cyprinidae</taxon>
        <taxon>Labeoninae</taxon>
        <taxon>Labeonini</taxon>
        <taxon>Cirrhinus</taxon>
    </lineage>
</organism>
<evidence type="ECO:0000256" key="12">
    <source>
        <dbReference type="ARBA" id="ARBA00039658"/>
    </source>
</evidence>
<keyword evidence="11" id="KW-0695">RNA-directed DNA polymerase</keyword>
<keyword evidence="3" id="KW-0808">Transferase</keyword>
<dbReference type="InterPro" id="IPR001584">
    <property type="entry name" value="Integrase_cat-core"/>
</dbReference>
<evidence type="ECO:0000313" key="16">
    <source>
        <dbReference type="Proteomes" id="UP001558613"/>
    </source>
</evidence>
<feature type="region of interest" description="Disordered" evidence="13">
    <location>
        <begin position="1258"/>
        <end position="1292"/>
    </location>
</feature>
<evidence type="ECO:0000256" key="9">
    <source>
        <dbReference type="ARBA" id="ARBA00022884"/>
    </source>
</evidence>
<evidence type="ECO:0000256" key="2">
    <source>
        <dbReference type="ARBA" id="ARBA00012180"/>
    </source>
</evidence>
<dbReference type="PANTHER" id="PTHR37984:SF15">
    <property type="entry name" value="INTEGRASE CATALYTIC DOMAIN-CONTAINING PROTEIN"/>
    <property type="match status" value="1"/>
</dbReference>
<keyword evidence="10" id="KW-0229">DNA integration</keyword>
<dbReference type="Pfam" id="PF00078">
    <property type="entry name" value="RVT_1"/>
    <property type="match status" value="1"/>
</dbReference>
<dbReference type="PROSITE" id="PS00141">
    <property type="entry name" value="ASP_PROTEASE"/>
    <property type="match status" value="1"/>
</dbReference>
<dbReference type="InterPro" id="IPR041577">
    <property type="entry name" value="RT_RNaseH_2"/>
</dbReference>
<dbReference type="InterPro" id="IPR000477">
    <property type="entry name" value="RT_dom"/>
</dbReference>
<dbReference type="CDD" id="cd00303">
    <property type="entry name" value="retropepsin_like"/>
    <property type="match status" value="1"/>
</dbReference>
<keyword evidence="4" id="KW-0548">Nucleotidyltransferase</keyword>
<evidence type="ECO:0000256" key="10">
    <source>
        <dbReference type="ARBA" id="ARBA00022908"/>
    </source>
</evidence>
<keyword evidence="9" id="KW-0694">RNA-binding</keyword>
<accession>A0ABR3LF73</accession>
<dbReference type="Pfam" id="PF17921">
    <property type="entry name" value="Integrase_H2C2"/>
    <property type="match status" value="1"/>
</dbReference>
<proteinExistence type="inferred from homology"/>
<dbReference type="SUPFAM" id="SSF50630">
    <property type="entry name" value="Acid proteases"/>
    <property type="match status" value="1"/>
</dbReference>
<dbReference type="InterPro" id="IPR043128">
    <property type="entry name" value="Rev_trsase/Diguanyl_cyclase"/>
</dbReference>
<dbReference type="Gene3D" id="3.30.70.270">
    <property type="match status" value="2"/>
</dbReference>
<dbReference type="EMBL" id="JAYMGO010000022">
    <property type="protein sequence ID" value="KAL1250646.1"/>
    <property type="molecule type" value="Genomic_DNA"/>
</dbReference>
<evidence type="ECO:0000256" key="4">
    <source>
        <dbReference type="ARBA" id="ARBA00022695"/>
    </source>
</evidence>
<feature type="domain" description="Integrase catalytic" evidence="14">
    <location>
        <begin position="863"/>
        <end position="1021"/>
    </location>
</feature>
<evidence type="ECO:0000256" key="6">
    <source>
        <dbReference type="ARBA" id="ARBA00022759"/>
    </source>
</evidence>
<evidence type="ECO:0000256" key="3">
    <source>
        <dbReference type="ARBA" id="ARBA00022679"/>
    </source>
</evidence>
<evidence type="ECO:0000256" key="5">
    <source>
        <dbReference type="ARBA" id="ARBA00022722"/>
    </source>
</evidence>
<dbReference type="PANTHER" id="PTHR37984">
    <property type="entry name" value="PROTEIN CBG26694"/>
    <property type="match status" value="1"/>
</dbReference>
<keyword evidence="6" id="KW-0255">Endonuclease</keyword>
<dbReference type="InterPro" id="IPR050951">
    <property type="entry name" value="Retrovirus_Pol_polyprotein"/>
</dbReference>
<comment type="caution">
    <text evidence="15">The sequence shown here is derived from an EMBL/GenBank/DDBJ whole genome shotgun (WGS) entry which is preliminary data.</text>
</comment>
<dbReference type="Pfam" id="PF00665">
    <property type="entry name" value="rve"/>
    <property type="match status" value="1"/>
</dbReference>
<keyword evidence="5" id="KW-0540">Nuclease</keyword>
<dbReference type="Gene3D" id="2.40.70.10">
    <property type="entry name" value="Acid Proteases"/>
    <property type="match status" value="1"/>
</dbReference>
<dbReference type="Proteomes" id="UP001558613">
    <property type="component" value="Unassembled WGS sequence"/>
</dbReference>
<dbReference type="InterPro" id="IPR001969">
    <property type="entry name" value="Aspartic_peptidase_AS"/>
</dbReference>
<dbReference type="InterPro" id="IPR036397">
    <property type="entry name" value="RNaseH_sf"/>
</dbReference>
<dbReference type="EC" id="3.1.26.4" evidence="2"/>
<sequence length="1327" mass="148937">MRGRPEGSNSGPLTKERFLERAVGTCPEVIIHIGGEPVHCLLDTGSNVSTLTESFFREHLHGEDQDIHCTAKWLKITAANKLPLPYLGYVELDIQVMGLTIPECGFLIVRDGDVPEVDSTPPGIIGMNIAQRCRQLVISEFDNTLGGHLDSAWREAFHRVKEVELTEKVSVGRVSGKHKAYIPASSVATVYVKVHKRPAGSDTWALFEPGNGPLPGRLVPVPTLVPPHSKVFPVQVVNFSSEDVWLPSKTLVGVLAGCQCVESNSCDVRFHCMYADTEGISFDQEVGQETGGDMGHLLDELQIGGTPEQQAELSVLLKKYADVFAASEDDLGYTDKVKHEIPLVDDTPVSQPYRRIPPTQFEEVREHISKLLRKDDLLVYSATFTDHLGRLETVFKRLRDTGLKIKVEKCNFLQSEVRFLGHQVSAQGVSTDPDKVSAVKQWPVPSTLKELRSFLGFCSYYRRFVEGFSQIAGPLHDVVNACLRGNGSVRVEQLFRQSWSPICQSAFEQLKEKLTSAPTLGYPNFALPFVLETDASNLGLGAVLYQYQEGRKVVIAYASRRLRGAEQNDRNYSSMKLELLAMKWAVTEKFRSYLLGSKFTIITDNNPLCHLTTARLGAIEQRWAAQLAVFDFDVKYRPGRCNTAADALSRRPGLDEEEPKGEDQEYDGCIALCNSLRTGTILGPDLVAAGMKCCQVWQLQASGVTENYGDCENTPTLPGYSKAELCQFQETDPTLSMFRKFWNRKKKPTHQERLKLSKPVLSLLKQWKRIRDKDGLLYRVAEDVHTGECHQMLLPTCLTEQVLKSVHDQLGHQGIERTLSLLKQRCFWGGMYQDVENWVKNCERCVLAKVPQPKIQAPWTPFLASRPLEVIAVDFTTLEPATDGRENVLVVTDVFTKFSQAFATRDQKAETTAKTLLKEWFLKYGVPQRLHSDQGRNFESAVIAELCKLYGVKKTHTTPHHPQGNPQCERFNRTLHDLLRTLTPEKKRRWPEHLAELVYAYNVTPHSSTGYSPYHLLFGIEPHLPIDALLGQEPDADQGQDWLNAHKERLREAHLRAKEYAEKKAADRVAQQEERVYCPAVEVGQYVYLRHRPPGRNKIQDAWSSTMYKVVEVQGSTYAVQPIEGGQTKRVHRSNLRPCVNKGPVPAPRILKRPAKGKPTSVLEKEVPPLDVECVLVEEVQSPREAPILEAILERQEQPIVESENCTGDQRKEMDEDAFPGFESGEVSNGILEEEPEFVGLEPEDTALPVLKPIPVPRRKRESNTQLNIPRTEPRRTQRSTAGVHTNPSRLPKSACNSLTLSPDVLSQVLAGMVLYTSGKLHGVLEE</sequence>
<dbReference type="InterPro" id="IPR041588">
    <property type="entry name" value="Integrase_H2C2"/>
</dbReference>
<gene>
    <name evidence="15" type="ORF">QQF64_018442</name>
</gene>
<evidence type="ECO:0000313" key="15">
    <source>
        <dbReference type="EMBL" id="KAL1250646.1"/>
    </source>
</evidence>
<comment type="similarity">
    <text evidence="1">Belongs to the beta type-B retroviral polymerase family. HERV class-II K(HML-2) pol subfamily.</text>
</comment>
<dbReference type="InterPro" id="IPR012337">
    <property type="entry name" value="RNaseH-like_sf"/>
</dbReference>
<evidence type="ECO:0000256" key="7">
    <source>
        <dbReference type="ARBA" id="ARBA00022801"/>
    </source>
</evidence>
<dbReference type="SUPFAM" id="SSF56672">
    <property type="entry name" value="DNA/RNA polymerases"/>
    <property type="match status" value="1"/>
</dbReference>
<evidence type="ECO:0000256" key="13">
    <source>
        <dbReference type="SAM" id="MobiDB-lite"/>
    </source>
</evidence>
<evidence type="ECO:0000256" key="1">
    <source>
        <dbReference type="ARBA" id="ARBA00010879"/>
    </source>
</evidence>
<dbReference type="Gene3D" id="1.10.340.70">
    <property type="match status" value="1"/>
</dbReference>
<keyword evidence="7" id="KW-0378">Hydrolase</keyword>
<reference evidence="15 16" key="1">
    <citation type="submission" date="2023-09" db="EMBL/GenBank/DDBJ databases">
        <authorList>
            <person name="Wang M."/>
        </authorList>
    </citation>
    <scope>NUCLEOTIDE SEQUENCE [LARGE SCALE GENOMIC DNA]</scope>
    <source>
        <strain evidence="15">GT-2023</strain>
        <tissue evidence="15">Liver</tissue>
    </source>
</reference>
<keyword evidence="16" id="KW-1185">Reference proteome</keyword>
<keyword evidence="8" id="KW-0460">Magnesium</keyword>
<dbReference type="InterPro" id="IPR021109">
    <property type="entry name" value="Peptidase_aspartic_dom_sf"/>
</dbReference>
<dbReference type="Gene3D" id="3.30.420.10">
    <property type="entry name" value="Ribonuclease H-like superfamily/Ribonuclease H"/>
    <property type="match status" value="1"/>
</dbReference>
<dbReference type="Pfam" id="PF17919">
    <property type="entry name" value="RT_RNaseH_2"/>
    <property type="match status" value="1"/>
</dbReference>
<dbReference type="PROSITE" id="PS50994">
    <property type="entry name" value="INTEGRASE"/>
    <property type="match status" value="1"/>
</dbReference>
<evidence type="ECO:0000256" key="11">
    <source>
        <dbReference type="ARBA" id="ARBA00022918"/>
    </source>
</evidence>
<evidence type="ECO:0000256" key="8">
    <source>
        <dbReference type="ARBA" id="ARBA00022842"/>
    </source>
</evidence>
<feature type="compositionally biased region" description="Polar residues" evidence="13">
    <location>
        <begin position="1279"/>
        <end position="1292"/>
    </location>
</feature>
<feature type="region of interest" description="Disordered" evidence="13">
    <location>
        <begin position="1136"/>
        <end position="1162"/>
    </location>
</feature>
<protein>
    <recommendedName>
        <fullName evidence="12">Gypsy retrotransposon integrase-like protein 1</fullName>
        <ecNumber evidence="2">3.1.26.4</ecNumber>
    </recommendedName>
</protein>
<dbReference type="SUPFAM" id="SSF53098">
    <property type="entry name" value="Ribonuclease H-like"/>
    <property type="match status" value="1"/>
</dbReference>
<dbReference type="Gene3D" id="3.10.20.370">
    <property type="match status" value="1"/>
</dbReference>